<sequence>MSHMQKGLQSTVQELLPNAERRTCARHIWANWQKKWRDEERRRSFWRCAQASFEPSQQPTQQPSRSRPTSQPSTQQSSSLCSETSKS</sequence>
<reference evidence="2" key="1">
    <citation type="submission" date="2023-12" db="EMBL/GenBank/DDBJ databases">
        <title>Genome assembly of Anisodus tanguticus.</title>
        <authorList>
            <person name="Wang Y.-J."/>
        </authorList>
    </citation>
    <scope>NUCLEOTIDE SEQUENCE</scope>
    <source>
        <strain evidence="2">KB-2021</strain>
        <tissue evidence="2">Leaf</tissue>
    </source>
</reference>
<gene>
    <name evidence="2" type="ORF">RND71_026307</name>
</gene>
<feature type="region of interest" description="Disordered" evidence="1">
    <location>
        <begin position="50"/>
        <end position="87"/>
    </location>
</feature>
<dbReference type="PANTHER" id="PTHR31973:SF197">
    <property type="entry name" value="SWIM-TYPE DOMAIN-CONTAINING PROTEIN"/>
    <property type="match status" value="1"/>
</dbReference>
<proteinExistence type="predicted"/>
<evidence type="ECO:0000313" key="2">
    <source>
        <dbReference type="EMBL" id="KAK4354113.1"/>
    </source>
</evidence>
<name>A0AAE1V2R5_9SOLA</name>
<protein>
    <recommendedName>
        <fullName evidence="4">Transposase</fullName>
    </recommendedName>
</protein>
<keyword evidence="3" id="KW-1185">Reference proteome</keyword>
<comment type="caution">
    <text evidence="2">The sequence shown here is derived from an EMBL/GenBank/DDBJ whole genome shotgun (WGS) entry which is preliminary data.</text>
</comment>
<dbReference type="AlphaFoldDB" id="A0AAE1V2R5"/>
<organism evidence="2 3">
    <name type="scientific">Anisodus tanguticus</name>
    <dbReference type="NCBI Taxonomy" id="243964"/>
    <lineage>
        <taxon>Eukaryota</taxon>
        <taxon>Viridiplantae</taxon>
        <taxon>Streptophyta</taxon>
        <taxon>Embryophyta</taxon>
        <taxon>Tracheophyta</taxon>
        <taxon>Spermatophyta</taxon>
        <taxon>Magnoliopsida</taxon>
        <taxon>eudicotyledons</taxon>
        <taxon>Gunneridae</taxon>
        <taxon>Pentapetalae</taxon>
        <taxon>asterids</taxon>
        <taxon>lamiids</taxon>
        <taxon>Solanales</taxon>
        <taxon>Solanaceae</taxon>
        <taxon>Solanoideae</taxon>
        <taxon>Hyoscyameae</taxon>
        <taxon>Anisodus</taxon>
    </lineage>
</organism>
<evidence type="ECO:0000256" key="1">
    <source>
        <dbReference type="SAM" id="MobiDB-lite"/>
    </source>
</evidence>
<dbReference type="EMBL" id="JAVYJV010000014">
    <property type="protein sequence ID" value="KAK4354113.1"/>
    <property type="molecule type" value="Genomic_DNA"/>
</dbReference>
<feature type="compositionally biased region" description="Low complexity" evidence="1">
    <location>
        <begin position="55"/>
        <end position="79"/>
    </location>
</feature>
<evidence type="ECO:0008006" key="4">
    <source>
        <dbReference type="Google" id="ProtNLM"/>
    </source>
</evidence>
<accession>A0AAE1V2R5</accession>
<dbReference type="Proteomes" id="UP001291623">
    <property type="component" value="Unassembled WGS sequence"/>
</dbReference>
<evidence type="ECO:0000313" key="3">
    <source>
        <dbReference type="Proteomes" id="UP001291623"/>
    </source>
</evidence>
<dbReference type="PANTHER" id="PTHR31973">
    <property type="entry name" value="POLYPROTEIN, PUTATIVE-RELATED"/>
    <property type="match status" value="1"/>
</dbReference>